<protein>
    <recommendedName>
        <fullName evidence="4">MerR family transcriptional regulator</fullName>
    </recommendedName>
</protein>
<reference evidence="2" key="1">
    <citation type="submission" date="2023-07" db="EMBL/GenBank/DDBJ databases">
        <authorList>
            <person name="Kim M.K."/>
        </authorList>
    </citation>
    <scope>NUCLEOTIDE SEQUENCE</scope>
    <source>
        <strain evidence="2">ASUV-10-1</strain>
    </source>
</reference>
<gene>
    <name evidence="2" type="ORF">Q5H93_01760</name>
</gene>
<feature type="coiled-coil region" evidence="1">
    <location>
        <begin position="71"/>
        <end position="98"/>
    </location>
</feature>
<evidence type="ECO:0000313" key="3">
    <source>
        <dbReference type="Proteomes" id="UP001176429"/>
    </source>
</evidence>
<keyword evidence="1" id="KW-0175">Coiled coil</keyword>
<organism evidence="2 3">
    <name type="scientific">Hymenobacter aranciens</name>
    <dbReference type="NCBI Taxonomy" id="3063996"/>
    <lineage>
        <taxon>Bacteria</taxon>
        <taxon>Pseudomonadati</taxon>
        <taxon>Bacteroidota</taxon>
        <taxon>Cytophagia</taxon>
        <taxon>Cytophagales</taxon>
        <taxon>Hymenobacteraceae</taxon>
        <taxon>Hymenobacter</taxon>
    </lineage>
</organism>
<name>A0ABT9B5A4_9BACT</name>
<sequence>METHIITLTFQECHSRYGLDANDLRTFVDFGLLDAAAAPDAVAVEEPDVVLPRLARLHHELGLPPEAVDIILAMRQRLERLQAALAQETARARQLEVFVRGSGRVVEGE</sequence>
<dbReference type="Gene3D" id="1.10.1660.10">
    <property type="match status" value="1"/>
</dbReference>
<dbReference type="Proteomes" id="UP001176429">
    <property type="component" value="Unassembled WGS sequence"/>
</dbReference>
<accession>A0ABT9B5A4</accession>
<dbReference type="RefSeq" id="WP_305004753.1">
    <property type="nucleotide sequence ID" value="NZ_JAUQSY010000001.1"/>
</dbReference>
<comment type="caution">
    <text evidence="2">The sequence shown here is derived from an EMBL/GenBank/DDBJ whole genome shotgun (WGS) entry which is preliminary data.</text>
</comment>
<proteinExistence type="predicted"/>
<keyword evidence="3" id="KW-1185">Reference proteome</keyword>
<dbReference type="EMBL" id="JAUQSY010000001">
    <property type="protein sequence ID" value="MDO7873439.1"/>
    <property type="molecule type" value="Genomic_DNA"/>
</dbReference>
<evidence type="ECO:0000313" key="2">
    <source>
        <dbReference type="EMBL" id="MDO7873439.1"/>
    </source>
</evidence>
<evidence type="ECO:0008006" key="4">
    <source>
        <dbReference type="Google" id="ProtNLM"/>
    </source>
</evidence>
<evidence type="ECO:0000256" key="1">
    <source>
        <dbReference type="SAM" id="Coils"/>
    </source>
</evidence>